<dbReference type="EMBL" id="JASHIF010000035">
    <property type="protein sequence ID" value="MDI9862608.1"/>
    <property type="molecule type" value="Genomic_DNA"/>
</dbReference>
<organism evidence="2 3">
    <name type="scientific">Flectobacillus roseus</name>
    <dbReference type="NCBI Taxonomy" id="502259"/>
    <lineage>
        <taxon>Bacteria</taxon>
        <taxon>Pseudomonadati</taxon>
        <taxon>Bacteroidota</taxon>
        <taxon>Cytophagia</taxon>
        <taxon>Cytophagales</taxon>
        <taxon>Flectobacillaceae</taxon>
        <taxon>Flectobacillus</taxon>
    </lineage>
</organism>
<evidence type="ECO:0000256" key="1">
    <source>
        <dbReference type="SAM" id="MobiDB-lite"/>
    </source>
</evidence>
<feature type="compositionally biased region" description="Basic and acidic residues" evidence="1">
    <location>
        <begin position="93"/>
        <end position="110"/>
    </location>
</feature>
<evidence type="ECO:0000313" key="2">
    <source>
        <dbReference type="EMBL" id="MDI9862608.1"/>
    </source>
</evidence>
<evidence type="ECO:0000313" key="3">
    <source>
        <dbReference type="Proteomes" id="UP001236507"/>
    </source>
</evidence>
<dbReference type="Proteomes" id="UP001236507">
    <property type="component" value="Unassembled WGS sequence"/>
</dbReference>
<reference evidence="2 3" key="1">
    <citation type="submission" date="2023-05" db="EMBL/GenBank/DDBJ databases">
        <title>Novel species of genus Flectobacillus isolated from stream in China.</title>
        <authorList>
            <person name="Lu H."/>
        </authorList>
    </citation>
    <scope>NUCLEOTIDE SEQUENCE [LARGE SCALE GENOMIC DNA]</scope>
    <source>
        <strain evidence="2 3">KCTC 42575</strain>
    </source>
</reference>
<comment type="caution">
    <text evidence="2">The sequence shown here is derived from an EMBL/GenBank/DDBJ whole genome shotgun (WGS) entry which is preliminary data.</text>
</comment>
<name>A0ABT6YG82_9BACT</name>
<gene>
    <name evidence="2" type="ORF">QM524_25510</name>
</gene>
<dbReference type="RefSeq" id="WP_283346841.1">
    <property type="nucleotide sequence ID" value="NZ_JASHIF010000035.1"/>
</dbReference>
<feature type="compositionally biased region" description="Low complexity" evidence="1">
    <location>
        <begin position="76"/>
        <end position="85"/>
    </location>
</feature>
<sequence length="241" mass="27248">MNTKQNIEFIKKVTNNDLKKLDKDSIDNYHELKSDSDNFAELETIFEIVPDAELMLDAWVQTAKKKGIDPFEKSVSKSSKSSSPKKGTKTTKSKVDTASKREEAKKAKLEKQRDELKQMVSTLKQQVIANAKFKEKLAGELKKHLSLEQSSLSGSAIENEISVLKKQKTFYSNLLKGDKSDFKAIALRVGLDFKKSKPKPKKQSLSGVAGTQQVETFVMYPTISGKKKTSLIDKFKHWWDN</sequence>
<keyword evidence="3" id="KW-1185">Reference proteome</keyword>
<proteinExistence type="predicted"/>
<protein>
    <recommendedName>
        <fullName evidence="4">DUF4355 domain-containing protein</fullName>
    </recommendedName>
</protein>
<feature type="region of interest" description="Disordered" evidence="1">
    <location>
        <begin position="70"/>
        <end position="110"/>
    </location>
</feature>
<evidence type="ECO:0008006" key="4">
    <source>
        <dbReference type="Google" id="ProtNLM"/>
    </source>
</evidence>
<accession>A0ABT6YG82</accession>